<dbReference type="GO" id="GO:0005024">
    <property type="term" value="F:transforming growth factor beta receptor activity"/>
    <property type="evidence" value="ECO:0007669"/>
    <property type="project" value="TreeGrafter"/>
</dbReference>
<dbReference type="InterPro" id="IPR055355">
    <property type="entry name" value="ZP-C"/>
</dbReference>
<sequence length="835" mass="90450">MPSVSGTGWTVICLLLWTPVAAQSGDMHCSVAPVQGLQRHPVQGLLERFEAGPGCEARGHGKKETRVVAVEKATHPENKVTVLLKPLSLSPSPLRPLHLLLSSKHRVSWWLEAERLPPSLPVLVQVSSNSSVHSHGLRLRVQKLPFLPFRARALHRWALKRHRNVSSLTHATYGNRVYVALGEDPALPAVCRLQPLFVSHNYVTSDLQPQEVQGCVHAAAGEISPEVHVIKLHSAGSALCGSLQVEVLVSLVPPAGHLKPQKVVLILSSSLPVNWAVSARGVRGDVSVHSSNSVSPPFPPEPDLTVSSTIVSDLSTVSDLLVWARERGYTEVSSYTEADLANRFVIQLAGGGTDVAALMRPLWAEEHRLRQGLKDGVRVQCEDGLVSLTVDLRILQASSDQVTAVTLRDPACQAQSNGSHFLLVFPVISCGTEGLLLGQSRGVRYQNTVLLWSDEPRSILALDETEQKSKRPLSLHLSCVAALPGPANDTDETNSSQTVLTSVSAIPETNPELSRLPTSRHRSGPVLLLKLFFTKSYEQRRVGPCVVAADQRVYAEVSARGPLSEVVRLKSCVVSPLSDPKKSPFWFVMNEGCSSDPSLTFVSKTKDAKEEGAEGRGTRKGPGKTEKGGLYPRDDGKAERREEEPTRMTKSGTGTGDEGEVSLVRFSFILRPVYNDSVQFVHCSLHLCDSTSDESRRETVKTDCRGRSRVPALVSESPGHKCEIRNLSRPMVVTQFMSSLVPKASPVGQRTRRLSLGPQASPDPEDSSSVLQTGPVIGIVFLAFVMGVALMGGLWCIYSHTGGRPASPGRLTDQEHGVRHIGKPPSVSDQPCSSV</sequence>
<gene>
    <name evidence="13" type="ORF">Q5P01_017781</name>
</gene>
<dbReference type="SMART" id="SM00241">
    <property type="entry name" value="ZP"/>
    <property type="match status" value="1"/>
</dbReference>
<feature type="transmembrane region" description="Helical" evidence="10">
    <location>
        <begin position="776"/>
        <end position="798"/>
    </location>
</feature>
<evidence type="ECO:0000256" key="10">
    <source>
        <dbReference type="SAM" id="Phobius"/>
    </source>
</evidence>
<dbReference type="PANTHER" id="PTHR14002:SF56">
    <property type="entry name" value="TRANSFORMING GROWTH FACTOR BETA RECEPTOR TYPE 3-LIKE ISOFORM X1"/>
    <property type="match status" value="1"/>
</dbReference>
<dbReference type="Gene3D" id="2.60.40.4100">
    <property type="entry name" value="Zona pellucida, ZP-C domain"/>
    <property type="match status" value="1"/>
</dbReference>
<feature type="compositionally biased region" description="Basic and acidic residues" evidence="9">
    <location>
        <begin position="604"/>
        <end position="647"/>
    </location>
</feature>
<evidence type="ECO:0000256" key="6">
    <source>
        <dbReference type="ARBA" id="ARBA00023136"/>
    </source>
</evidence>
<dbReference type="Pfam" id="PF26060">
    <property type="entry name" value="TGFBR3_N"/>
    <property type="match status" value="2"/>
</dbReference>
<dbReference type="GO" id="GO:0005539">
    <property type="term" value="F:glycosaminoglycan binding"/>
    <property type="evidence" value="ECO:0007669"/>
    <property type="project" value="TreeGrafter"/>
</dbReference>
<comment type="caution">
    <text evidence="13">The sequence shown here is derived from an EMBL/GenBank/DDBJ whole genome shotgun (WGS) entry which is preliminary data.</text>
</comment>
<feature type="region of interest" description="Disordered" evidence="9">
    <location>
        <begin position="807"/>
        <end position="835"/>
    </location>
</feature>
<feature type="chain" id="PRO_5041693875" description="ZP domain-containing protein" evidence="11">
    <location>
        <begin position="23"/>
        <end position="835"/>
    </location>
</feature>
<accession>A0AA88MDQ2</accession>
<keyword evidence="6 10" id="KW-0472">Membrane</keyword>
<protein>
    <recommendedName>
        <fullName evidence="12">ZP domain-containing protein</fullName>
    </recommendedName>
</protein>
<reference evidence="13" key="1">
    <citation type="submission" date="2023-07" db="EMBL/GenBank/DDBJ databases">
        <title>Chromosome-level Genome Assembly of Striped Snakehead (Channa striata).</title>
        <authorList>
            <person name="Liu H."/>
        </authorList>
    </citation>
    <scope>NUCLEOTIDE SEQUENCE</scope>
    <source>
        <strain evidence="13">Gz</strain>
        <tissue evidence="13">Muscle</tissue>
    </source>
</reference>
<keyword evidence="7" id="KW-1015">Disulfide bond</keyword>
<dbReference type="Proteomes" id="UP001187415">
    <property type="component" value="Unassembled WGS sequence"/>
</dbReference>
<feature type="signal peptide" evidence="11">
    <location>
        <begin position="1"/>
        <end position="22"/>
    </location>
</feature>
<evidence type="ECO:0000256" key="2">
    <source>
        <dbReference type="ARBA" id="ARBA00022475"/>
    </source>
</evidence>
<dbReference type="GO" id="GO:0016477">
    <property type="term" value="P:cell migration"/>
    <property type="evidence" value="ECO:0007669"/>
    <property type="project" value="TreeGrafter"/>
</dbReference>
<dbReference type="GO" id="GO:0007179">
    <property type="term" value="P:transforming growth factor beta receptor signaling pathway"/>
    <property type="evidence" value="ECO:0007669"/>
    <property type="project" value="TreeGrafter"/>
</dbReference>
<evidence type="ECO:0000256" key="8">
    <source>
        <dbReference type="ARBA" id="ARBA00023180"/>
    </source>
</evidence>
<comment type="subcellular location">
    <subcellularLocation>
        <location evidence="1">Cell membrane</location>
        <topology evidence="1">Single-pass type I membrane protein</topology>
    </subcellularLocation>
</comment>
<dbReference type="InterPro" id="IPR058899">
    <property type="entry name" value="TGFBR3/Endoglin-like_N"/>
</dbReference>
<evidence type="ECO:0000256" key="3">
    <source>
        <dbReference type="ARBA" id="ARBA00022692"/>
    </source>
</evidence>
<feature type="region of interest" description="Disordered" evidence="9">
    <location>
        <begin position="743"/>
        <end position="769"/>
    </location>
</feature>
<keyword evidence="4 11" id="KW-0732">Signal</keyword>
<dbReference type="Gene3D" id="2.60.40.3210">
    <property type="entry name" value="Zona pellucida, ZP-N domain"/>
    <property type="match status" value="1"/>
</dbReference>
<dbReference type="GO" id="GO:0005114">
    <property type="term" value="F:type II transforming growth factor beta receptor binding"/>
    <property type="evidence" value="ECO:0007669"/>
    <property type="project" value="TreeGrafter"/>
</dbReference>
<evidence type="ECO:0000256" key="5">
    <source>
        <dbReference type="ARBA" id="ARBA00022989"/>
    </source>
</evidence>
<evidence type="ECO:0000313" key="13">
    <source>
        <dbReference type="EMBL" id="KAK2833892.1"/>
    </source>
</evidence>
<name>A0AA88MDQ2_CHASR</name>
<dbReference type="InterPro" id="IPR001507">
    <property type="entry name" value="ZP_dom"/>
</dbReference>
<dbReference type="GO" id="GO:0017015">
    <property type="term" value="P:regulation of transforming growth factor beta receptor signaling pathway"/>
    <property type="evidence" value="ECO:0007669"/>
    <property type="project" value="TreeGrafter"/>
</dbReference>
<evidence type="ECO:0000259" key="12">
    <source>
        <dbReference type="PROSITE" id="PS51034"/>
    </source>
</evidence>
<keyword evidence="3 10" id="KW-0812">Transmembrane</keyword>
<keyword evidence="5 10" id="KW-1133">Transmembrane helix</keyword>
<dbReference type="EMBL" id="JAUPFM010000013">
    <property type="protein sequence ID" value="KAK2833892.1"/>
    <property type="molecule type" value="Genomic_DNA"/>
</dbReference>
<proteinExistence type="predicted"/>
<dbReference type="AlphaFoldDB" id="A0AA88MDQ2"/>
<organism evidence="13 14">
    <name type="scientific">Channa striata</name>
    <name type="common">Snakehead murrel</name>
    <name type="synonym">Ophicephalus striatus</name>
    <dbReference type="NCBI Taxonomy" id="64152"/>
    <lineage>
        <taxon>Eukaryota</taxon>
        <taxon>Metazoa</taxon>
        <taxon>Chordata</taxon>
        <taxon>Craniata</taxon>
        <taxon>Vertebrata</taxon>
        <taxon>Euteleostomi</taxon>
        <taxon>Actinopterygii</taxon>
        <taxon>Neopterygii</taxon>
        <taxon>Teleostei</taxon>
        <taxon>Neoteleostei</taxon>
        <taxon>Acanthomorphata</taxon>
        <taxon>Anabantaria</taxon>
        <taxon>Anabantiformes</taxon>
        <taxon>Channoidei</taxon>
        <taxon>Channidae</taxon>
        <taxon>Channa</taxon>
    </lineage>
</organism>
<evidence type="ECO:0000256" key="11">
    <source>
        <dbReference type="SAM" id="SignalP"/>
    </source>
</evidence>
<evidence type="ECO:0000256" key="7">
    <source>
        <dbReference type="ARBA" id="ARBA00023157"/>
    </source>
</evidence>
<evidence type="ECO:0000313" key="14">
    <source>
        <dbReference type="Proteomes" id="UP001187415"/>
    </source>
</evidence>
<keyword evidence="14" id="KW-1185">Reference proteome</keyword>
<dbReference type="GO" id="GO:0050431">
    <property type="term" value="F:transforming growth factor beta binding"/>
    <property type="evidence" value="ECO:0007669"/>
    <property type="project" value="TreeGrafter"/>
</dbReference>
<evidence type="ECO:0000256" key="4">
    <source>
        <dbReference type="ARBA" id="ARBA00022729"/>
    </source>
</evidence>
<keyword evidence="2" id="KW-1003">Cell membrane</keyword>
<evidence type="ECO:0000256" key="9">
    <source>
        <dbReference type="SAM" id="MobiDB-lite"/>
    </source>
</evidence>
<dbReference type="PANTHER" id="PTHR14002">
    <property type="entry name" value="ENDOGLIN/TGF-BETA RECEPTOR TYPE III"/>
    <property type="match status" value="1"/>
</dbReference>
<keyword evidence="8" id="KW-0325">Glycoprotein</keyword>
<evidence type="ECO:0000256" key="1">
    <source>
        <dbReference type="ARBA" id="ARBA00004251"/>
    </source>
</evidence>
<dbReference type="InterPro" id="IPR042235">
    <property type="entry name" value="ZP-C_dom"/>
</dbReference>
<dbReference type="GO" id="GO:0001837">
    <property type="term" value="P:epithelial to mesenchymal transition"/>
    <property type="evidence" value="ECO:0007669"/>
    <property type="project" value="TreeGrafter"/>
</dbReference>
<dbReference type="PROSITE" id="PS51034">
    <property type="entry name" value="ZP_2"/>
    <property type="match status" value="1"/>
</dbReference>
<feature type="domain" description="ZP" evidence="12">
    <location>
        <begin position="380"/>
        <end position="711"/>
    </location>
</feature>
<feature type="region of interest" description="Disordered" evidence="9">
    <location>
        <begin position="604"/>
        <end position="657"/>
    </location>
</feature>
<dbReference type="Pfam" id="PF00100">
    <property type="entry name" value="Zona_pellucida"/>
    <property type="match status" value="1"/>
</dbReference>